<evidence type="ECO:0000256" key="5">
    <source>
        <dbReference type="ARBA" id="ARBA00022617"/>
    </source>
</evidence>
<protein>
    <recommendedName>
        <fullName evidence="3">Hemoglobin subunit zeta</fullName>
    </recommendedName>
    <alternativeName>
        <fullName evidence="10">Hemoglobin zeta chain</fullName>
    </alternativeName>
    <alternativeName>
        <fullName evidence="9">Zeta-globin</fullName>
    </alternativeName>
</protein>
<dbReference type="SUPFAM" id="SSF46458">
    <property type="entry name" value="Globin-like"/>
    <property type="match status" value="1"/>
</dbReference>
<evidence type="ECO:0000256" key="2">
    <source>
        <dbReference type="ARBA" id="ARBA00008705"/>
    </source>
</evidence>
<keyword evidence="7" id="KW-0479">Metal-binding</keyword>
<evidence type="ECO:0000256" key="11">
    <source>
        <dbReference type="RuleBase" id="RU000356"/>
    </source>
</evidence>
<evidence type="ECO:0000256" key="9">
    <source>
        <dbReference type="ARBA" id="ARBA00029781"/>
    </source>
</evidence>
<evidence type="ECO:0000259" key="12">
    <source>
        <dbReference type="PROSITE" id="PS01033"/>
    </source>
</evidence>
<keyword evidence="8" id="KW-0408">Iron</keyword>
<evidence type="ECO:0000313" key="13">
    <source>
        <dbReference type="EMBL" id="CAI9172504.1"/>
    </source>
</evidence>
<evidence type="ECO:0000256" key="4">
    <source>
        <dbReference type="ARBA" id="ARBA00022448"/>
    </source>
</evidence>
<dbReference type="InterPro" id="IPR050056">
    <property type="entry name" value="Hemoglobin_oxygen_transport"/>
</dbReference>
<accession>A0ABN8ZFC7</accession>
<reference evidence="13" key="1">
    <citation type="submission" date="2023-04" db="EMBL/GenBank/DDBJ databases">
        <authorList>
            <consortium name="ELIXIR-Norway"/>
        </authorList>
    </citation>
    <scope>NUCLEOTIDE SEQUENCE [LARGE SCALE GENOMIC DNA]</scope>
</reference>
<evidence type="ECO:0000256" key="10">
    <source>
        <dbReference type="ARBA" id="ARBA00032527"/>
    </source>
</evidence>
<evidence type="ECO:0000256" key="1">
    <source>
        <dbReference type="ARBA" id="ARBA00001990"/>
    </source>
</evidence>
<comment type="function">
    <text evidence="1">The zeta chain is an alpha-type chain of mammalian embryonic hemoglobin.</text>
</comment>
<evidence type="ECO:0000313" key="14">
    <source>
        <dbReference type="Proteomes" id="UP001176941"/>
    </source>
</evidence>
<proteinExistence type="inferred from homology"/>
<comment type="similarity">
    <text evidence="2 11">Belongs to the globin family.</text>
</comment>
<keyword evidence="5 11" id="KW-0349">Heme</keyword>
<name>A0ABN8ZFC7_RANTA</name>
<feature type="domain" description="Globin" evidence="12">
    <location>
        <begin position="1"/>
        <end position="80"/>
    </location>
</feature>
<dbReference type="Pfam" id="PF00042">
    <property type="entry name" value="Globin"/>
    <property type="match status" value="1"/>
</dbReference>
<keyword evidence="6 11" id="KW-0561">Oxygen transport</keyword>
<evidence type="ECO:0000256" key="8">
    <source>
        <dbReference type="ARBA" id="ARBA00023004"/>
    </source>
</evidence>
<sequence>MSLTRAERTIIVSMWSKISTQADAIGTETLERPSSLTALPSACLLVTLSSHVPADFTADAHAAWDKFLSIVSGVLTEKYR</sequence>
<dbReference type="InterPro" id="IPR012292">
    <property type="entry name" value="Globin/Proto"/>
</dbReference>
<keyword evidence="4 11" id="KW-0813">Transport</keyword>
<dbReference type="PANTHER" id="PTHR11442:SF41">
    <property type="entry name" value="HEMOGLOBIN SUBUNIT ZETA"/>
    <property type="match status" value="1"/>
</dbReference>
<dbReference type="PANTHER" id="PTHR11442">
    <property type="entry name" value="HEMOGLOBIN FAMILY MEMBER"/>
    <property type="match status" value="1"/>
</dbReference>
<dbReference type="Proteomes" id="UP001176941">
    <property type="component" value="Chromosome 33"/>
</dbReference>
<dbReference type="InterPro" id="IPR000971">
    <property type="entry name" value="Globin"/>
</dbReference>
<keyword evidence="14" id="KW-1185">Reference proteome</keyword>
<organism evidence="13 14">
    <name type="scientific">Rangifer tarandus platyrhynchus</name>
    <name type="common">Svalbard reindeer</name>
    <dbReference type="NCBI Taxonomy" id="3082113"/>
    <lineage>
        <taxon>Eukaryota</taxon>
        <taxon>Metazoa</taxon>
        <taxon>Chordata</taxon>
        <taxon>Craniata</taxon>
        <taxon>Vertebrata</taxon>
        <taxon>Euteleostomi</taxon>
        <taxon>Mammalia</taxon>
        <taxon>Eutheria</taxon>
        <taxon>Laurasiatheria</taxon>
        <taxon>Artiodactyla</taxon>
        <taxon>Ruminantia</taxon>
        <taxon>Pecora</taxon>
        <taxon>Cervidae</taxon>
        <taxon>Odocoileinae</taxon>
        <taxon>Rangifer</taxon>
    </lineage>
</organism>
<evidence type="ECO:0000256" key="7">
    <source>
        <dbReference type="ARBA" id="ARBA00022723"/>
    </source>
</evidence>
<dbReference type="Gene3D" id="1.10.490.10">
    <property type="entry name" value="Globins"/>
    <property type="match status" value="1"/>
</dbReference>
<gene>
    <name evidence="13" type="ORF">MRATA1EN1_LOCUS21466</name>
</gene>
<dbReference type="EMBL" id="OX459969">
    <property type="protein sequence ID" value="CAI9172504.1"/>
    <property type="molecule type" value="Genomic_DNA"/>
</dbReference>
<dbReference type="PROSITE" id="PS01033">
    <property type="entry name" value="GLOBIN"/>
    <property type="match status" value="1"/>
</dbReference>
<dbReference type="InterPro" id="IPR009050">
    <property type="entry name" value="Globin-like_sf"/>
</dbReference>
<evidence type="ECO:0000256" key="6">
    <source>
        <dbReference type="ARBA" id="ARBA00022621"/>
    </source>
</evidence>
<evidence type="ECO:0000256" key="3">
    <source>
        <dbReference type="ARBA" id="ARBA00017277"/>
    </source>
</evidence>